<dbReference type="Pfam" id="PF00989">
    <property type="entry name" value="PAS"/>
    <property type="match status" value="1"/>
</dbReference>
<gene>
    <name evidence="11" type="ORF">J2Z37_004455</name>
</gene>
<evidence type="ECO:0000256" key="9">
    <source>
        <dbReference type="SAM" id="Phobius"/>
    </source>
</evidence>
<evidence type="ECO:0000259" key="10">
    <source>
        <dbReference type="PROSITE" id="PS50109"/>
    </source>
</evidence>
<dbReference type="SMART" id="SM00388">
    <property type="entry name" value="HisKA"/>
    <property type="match status" value="1"/>
</dbReference>
<feature type="transmembrane region" description="Helical" evidence="9">
    <location>
        <begin position="121"/>
        <end position="141"/>
    </location>
</feature>
<dbReference type="PANTHER" id="PTHR43065:SF34">
    <property type="entry name" value="SPORULATION KINASE A"/>
    <property type="match status" value="1"/>
</dbReference>
<protein>
    <recommendedName>
        <fullName evidence="2">histidine kinase</fullName>
        <ecNumber evidence="2">2.7.13.3</ecNumber>
    </recommendedName>
</protein>
<dbReference type="Gene3D" id="3.30.450.20">
    <property type="entry name" value="PAS domain"/>
    <property type="match status" value="1"/>
</dbReference>
<evidence type="ECO:0000313" key="11">
    <source>
        <dbReference type="EMBL" id="MBP1934435.1"/>
    </source>
</evidence>
<keyword evidence="8" id="KW-0902">Two-component regulatory system</keyword>
<feature type="domain" description="Histidine kinase" evidence="10">
    <location>
        <begin position="352"/>
        <end position="554"/>
    </location>
</feature>
<dbReference type="InterPro" id="IPR035965">
    <property type="entry name" value="PAS-like_dom_sf"/>
</dbReference>
<dbReference type="CDD" id="cd00075">
    <property type="entry name" value="HATPase"/>
    <property type="match status" value="1"/>
</dbReference>
<dbReference type="SUPFAM" id="SSF55785">
    <property type="entry name" value="PYP-like sensor domain (PAS domain)"/>
    <property type="match status" value="1"/>
</dbReference>
<evidence type="ECO:0000256" key="6">
    <source>
        <dbReference type="ARBA" id="ARBA00022777"/>
    </source>
</evidence>
<dbReference type="CDD" id="cd00130">
    <property type="entry name" value="PAS"/>
    <property type="match status" value="1"/>
</dbReference>
<evidence type="ECO:0000256" key="2">
    <source>
        <dbReference type="ARBA" id="ARBA00012438"/>
    </source>
</evidence>
<feature type="transmembrane region" description="Helical" evidence="9">
    <location>
        <begin position="7"/>
        <end position="25"/>
    </location>
</feature>
<evidence type="ECO:0000256" key="4">
    <source>
        <dbReference type="ARBA" id="ARBA00022679"/>
    </source>
</evidence>
<dbReference type="Pfam" id="PF00512">
    <property type="entry name" value="HisKA"/>
    <property type="match status" value="1"/>
</dbReference>
<dbReference type="InterPro" id="IPR003594">
    <property type="entry name" value="HATPase_dom"/>
</dbReference>
<evidence type="ECO:0000313" key="12">
    <source>
        <dbReference type="Proteomes" id="UP001519343"/>
    </source>
</evidence>
<evidence type="ECO:0000256" key="1">
    <source>
        <dbReference type="ARBA" id="ARBA00000085"/>
    </source>
</evidence>
<comment type="caution">
    <text evidence="11">The sequence shown here is derived from an EMBL/GenBank/DDBJ whole genome shotgun (WGS) entry which is preliminary data.</text>
</comment>
<dbReference type="InterPro" id="IPR036890">
    <property type="entry name" value="HATPase_C_sf"/>
</dbReference>
<comment type="catalytic activity">
    <reaction evidence="1">
        <text>ATP + protein L-histidine = ADP + protein N-phospho-L-histidine.</text>
        <dbReference type="EC" id="2.7.13.3"/>
    </reaction>
</comment>
<dbReference type="SUPFAM" id="SSF55874">
    <property type="entry name" value="ATPase domain of HSP90 chaperone/DNA topoisomerase II/histidine kinase"/>
    <property type="match status" value="1"/>
</dbReference>
<dbReference type="PRINTS" id="PR00344">
    <property type="entry name" value="BCTRLSENSOR"/>
</dbReference>
<keyword evidence="9" id="KW-0812">Transmembrane</keyword>
<feature type="transmembrane region" description="Helical" evidence="9">
    <location>
        <begin position="70"/>
        <end position="101"/>
    </location>
</feature>
<dbReference type="PROSITE" id="PS50109">
    <property type="entry name" value="HIS_KIN"/>
    <property type="match status" value="1"/>
</dbReference>
<feature type="transmembrane region" description="Helical" evidence="9">
    <location>
        <begin position="177"/>
        <end position="201"/>
    </location>
</feature>
<dbReference type="InterPro" id="IPR003661">
    <property type="entry name" value="HisK_dim/P_dom"/>
</dbReference>
<name>A0ABS4GX36_9BACL</name>
<keyword evidence="9" id="KW-1133">Transmembrane helix</keyword>
<keyword evidence="12" id="KW-1185">Reference proteome</keyword>
<dbReference type="CDD" id="cd00082">
    <property type="entry name" value="HisKA"/>
    <property type="match status" value="1"/>
</dbReference>
<evidence type="ECO:0000256" key="3">
    <source>
        <dbReference type="ARBA" id="ARBA00022553"/>
    </source>
</evidence>
<dbReference type="InterPro" id="IPR013767">
    <property type="entry name" value="PAS_fold"/>
</dbReference>
<keyword evidence="3" id="KW-0597">Phosphoprotein</keyword>
<reference evidence="11 12" key="1">
    <citation type="submission" date="2021-03" db="EMBL/GenBank/DDBJ databases">
        <title>Genomic Encyclopedia of Type Strains, Phase IV (KMG-IV): sequencing the most valuable type-strain genomes for metagenomic binning, comparative biology and taxonomic classification.</title>
        <authorList>
            <person name="Goeker M."/>
        </authorList>
    </citation>
    <scope>NUCLEOTIDE SEQUENCE [LARGE SCALE GENOMIC DNA]</scope>
    <source>
        <strain evidence="11 12">DSM 24738</strain>
    </source>
</reference>
<dbReference type="SUPFAM" id="SSF47384">
    <property type="entry name" value="Homodimeric domain of signal transducing histidine kinase"/>
    <property type="match status" value="1"/>
</dbReference>
<dbReference type="Gene3D" id="3.30.565.10">
    <property type="entry name" value="Histidine kinase-like ATPase, C-terminal domain"/>
    <property type="match status" value="1"/>
</dbReference>
<feature type="transmembrane region" description="Helical" evidence="9">
    <location>
        <begin position="153"/>
        <end position="171"/>
    </location>
</feature>
<organism evidence="11 12">
    <name type="scientific">Ammoniphilus resinae</name>
    <dbReference type="NCBI Taxonomy" id="861532"/>
    <lineage>
        <taxon>Bacteria</taxon>
        <taxon>Bacillati</taxon>
        <taxon>Bacillota</taxon>
        <taxon>Bacilli</taxon>
        <taxon>Bacillales</taxon>
        <taxon>Paenibacillaceae</taxon>
        <taxon>Aneurinibacillus group</taxon>
        <taxon>Ammoniphilus</taxon>
    </lineage>
</organism>
<keyword evidence="4" id="KW-0808">Transferase</keyword>
<dbReference type="Gene3D" id="1.10.287.130">
    <property type="match status" value="1"/>
</dbReference>
<keyword evidence="7" id="KW-0067">ATP-binding</keyword>
<accession>A0ABS4GX36</accession>
<sequence length="562" mass="63788">MVDVTNLIANLLCVFLPFFALEYWGNKTDKRFLGVSWSTILLISTLFLSSFLCTLFNFQISEGVTLNLSIVPLTIGFFVLTWSKGLIVLFLYIVSQIIYSIVKRSQGDLTLEVIQTVFSSLPQGLFVILIFAVVMYFCTLWKNGKPFSAQASGFMFGLLIYTLFDYFYINYLKSLDLNFLTFAGFIVVFNFTFLIAVHMLVSSLEKKKADQEIKLREEVYRRLVEESPDAIAISVKRQWKFINNSLVTLFGGESKEQLIAIPSYDFVHKDYVEMNKARISQVEAGKTAELAEQVLLKLNGEPFYGETLSIPTIYEGEPAIHTIIRDVTKRKEEQAKLVQAEKLSMAGQLAAGIAHEIRNPLTAIKGFVKMLRTNPKDEYFDIISNEIIRIEDIITELLMLTKHNRTEFQEIDVTQTIKQVVTLLEPQANLKNIVFETVYCDKKTRILGDENKLKQAYINFLKNAIEAMPNGGTIQIKTDCTEENMEIEFMDHGIGIPAEKLKNIGDPFYTTKENGTGLGFMVSRKIVEDHNGQLTIMSTEGKGTSIKILFPIVKGVPYEYVV</sequence>
<evidence type="ECO:0000256" key="7">
    <source>
        <dbReference type="ARBA" id="ARBA00022840"/>
    </source>
</evidence>
<dbReference type="PANTHER" id="PTHR43065">
    <property type="entry name" value="SENSOR HISTIDINE KINASE"/>
    <property type="match status" value="1"/>
</dbReference>
<dbReference type="EC" id="2.7.13.3" evidence="2"/>
<dbReference type="InterPro" id="IPR005467">
    <property type="entry name" value="His_kinase_dom"/>
</dbReference>
<dbReference type="EMBL" id="JAGGKT010000021">
    <property type="protein sequence ID" value="MBP1934435.1"/>
    <property type="molecule type" value="Genomic_DNA"/>
</dbReference>
<keyword evidence="5" id="KW-0547">Nucleotide-binding</keyword>
<keyword evidence="9" id="KW-0472">Membrane</keyword>
<dbReference type="InterPro" id="IPR036097">
    <property type="entry name" value="HisK_dim/P_sf"/>
</dbReference>
<dbReference type="Pfam" id="PF02518">
    <property type="entry name" value="HATPase_c"/>
    <property type="match status" value="1"/>
</dbReference>
<dbReference type="SMART" id="SM00091">
    <property type="entry name" value="PAS"/>
    <property type="match status" value="1"/>
</dbReference>
<dbReference type="InterPro" id="IPR000014">
    <property type="entry name" value="PAS"/>
</dbReference>
<dbReference type="Proteomes" id="UP001519343">
    <property type="component" value="Unassembled WGS sequence"/>
</dbReference>
<dbReference type="InterPro" id="IPR004358">
    <property type="entry name" value="Sig_transdc_His_kin-like_C"/>
</dbReference>
<evidence type="ECO:0000256" key="5">
    <source>
        <dbReference type="ARBA" id="ARBA00022741"/>
    </source>
</evidence>
<proteinExistence type="predicted"/>
<dbReference type="SMART" id="SM00387">
    <property type="entry name" value="HATPase_c"/>
    <property type="match status" value="1"/>
</dbReference>
<evidence type="ECO:0000256" key="8">
    <source>
        <dbReference type="ARBA" id="ARBA00023012"/>
    </source>
</evidence>
<feature type="transmembrane region" description="Helical" evidence="9">
    <location>
        <begin position="37"/>
        <end position="58"/>
    </location>
</feature>
<keyword evidence="6" id="KW-0418">Kinase</keyword>
<dbReference type="NCBIfam" id="TIGR00229">
    <property type="entry name" value="sensory_box"/>
    <property type="match status" value="1"/>
</dbReference>